<comment type="caution">
    <text evidence="2">The sequence shown here is derived from an EMBL/GenBank/DDBJ whole genome shotgun (WGS) entry which is preliminary data.</text>
</comment>
<dbReference type="GO" id="GO:0003677">
    <property type="term" value="F:DNA binding"/>
    <property type="evidence" value="ECO:0007669"/>
    <property type="project" value="InterPro"/>
</dbReference>
<proteinExistence type="predicted"/>
<accession>A0A1F7F1S2</accession>
<dbReference type="InterPro" id="IPR009061">
    <property type="entry name" value="DNA-bd_dom_put_sf"/>
</dbReference>
<dbReference type="Gene3D" id="1.10.1660.10">
    <property type="match status" value="1"/>
</dbReference>
<dbReference type="GO" id="GO:0006355">
    <property type="term" value="P:regulation of DNA-templated transcription"/>
    <property type="evidence" value="ECO:0007669"/>
    <property type="project" value="InterPro"/>
</dbReference>
<reference evidence="2 3" key="1">
    <citation type="journal article" date="2016" name="Nat. Commun.">
        <title>Thousands of microbial genomes shed light on interconnected biogeochemical processes in an aquifer system.</title>
        <authorList>
            <person name="Anantharaman K."/>
            <person name="Brown C.T."/>
            <person name="Hug L.A."/>
            <person name="Sharon I."/>
            <person name="Castelle C.J."/>
            <person name="Probst A.J."/>
            <person name="Thomas B.C."/>
            <person name="Singh A."/>
            <person name="Wilkins M.J."/>
            <person name="Karaoz U."/>
            <person name="Brodie E.L."/>
            <person name="Williams K.H."/>
            <person name="Hubbard S.S."/>
            <person name="Banfield J.F."/>
        </authorList>
    </citation>
    <scope>NUCLEOTIDE SEQUENCE [LARGE SCALE GENOMIC DNA]</scope>
</reference>
<dbReference type="AlphaFoldDB" id="A0A1F7F1S2"/>
<evidence type="ECO:0000259" key="1">
    <source>
        <dbReference type="PROSITE" id="PS50937"/>
    </source>
</evidence>
<dbReference type="SUPFAM" id="SSF46955">
    <property type="entry name" value="Putative DNA-binding domain"/>
    <property type="match status" value="1"/>
</dbReference>
<dbReference type="Pfam" id="PF13411">
    <property type="entry name" value="MerR_1"/>
    <property type="match status" value="1"/>
</dbReference>
<dbReference type="Proteomes" id="UP000179243">
    <property type="component" value="Unassembled WGS sequence"/>
</dbReference>
<evidence type="ECO:0000313" key="2">
    <source>
        <dbReference type="EMBL" id="OGK00513.1"/>
    </source>
</evidence>
<dbReference type="InterPro" id="IPR000551">
    <property type="entry name" value="MerR-type_HTH_dom"/>
</dbReference>
<dbReference type="CDD" id="cd04765">
    <property type="entry name" value="HTH_MlrA-like_sg2"/>
    <property type="match status" value="1"/>
</dbReference>
<evidence type="ECO:0000313" key="3">
    <source>
        <dbReference type="Proteomes" id="UP000179243"/>
    </source>
</evidence>
<gene>
    <name evidence="2" type="ORF">A2519_10645</name>
</gene>
<sequence>MAAGKRYFSIREVCDETGLEQHVLRYWETEFPGLRPKKNRAGNRAYRDKDISLIKTIKQLLYDEQYTIQGARKKLASKREEHDSEVQPTFFDNIDIQEKISAIRQDLLKLKKEMDDIIV</sequence>
<dbReference type="PROSITE" id="PS50937">
    <property type="entry name" value="HTH_MERR_2"/>
    <property type="match status" value="1"/>
</dbReference>
<organism evidence="2 3">
    <name type="scientific">Candidatus Raymondbacteria bacterium RIFOXYD12_FULL_49_13</name>
    <dbReference type="NCBI Taxonomy" id="1817890"/>
    <lineage>
        <taxon>Bacteria</taxon>
        <taxon>Raymondiibacteriota</taxon>
    </lineage>
</organism>
<dbReference type="EMBL" id="MFYX01000146">
    <property type="protein sequence ID" value="OGK00513.1"/>
    <property type="molecule type" value="Genomic_DNA"/>
</dbReference>
<name>A0A1F7F1S2_UNCRA</name>
<feature type="domain" description="HTH merR-type" evidence="1">
    <location>
        <begin position="7"/>
        <end position="77"/>
    </location>
</feature>
<protein>
    <recommendedName>
        <fullName evidence="1">HTH merR-type domain-containing protein</fullName>
    </recommendedName>
</protein>